<dbReference type="Pfam" id="PF18952">
    <property type="entry name" value="DUF5696"/>
    <property type="match status" value="1"/>
</dbReference>
<accession>A0A841T9C9</accession>
<keyword evidence="2" id="KW-1185">Reference proteome</keyword>
<dbReference type="RefSeq" id="WP_185123004.1">
    <property type="nucleotide sequence ID" value="NZ_JACJVQ010000024.1"/>
</dbReference>
<name>A0A841T9C9_9BACL</name>
<evidence type="ECO:0000313" key="1">
    <source>
        <dbReference type="EMBL" id="MBB6637811.1"/>
    </source>
</evidence>
<proteinExistence type="predicted"/>
<comment type="caution">
    <text evidence="1">The sequence shown here is derived from an EMBL/GenBank/DDBJ whole genome shotgun (WGS) entry which is preliminary data.</text>
</comment>
<dbReference type="AlphaFoldDB" id="A0A841T9C9"/>
<dbReference type="EMBL" id="JACJVQ010000024">
    <property type="protein sequence ID" value="MBB6637811.1"/>
    <property type="molecule type" value="Genomic_DNA"/>
</dbReference>
<protein>
    <submittedName>
        <fullName evidence="1">Uncharacterized protein</fullName>
    </submittedName>
</protein>
<dbReference type="Proteomes" id="UP000535838">
    <property type="component" value="Unassembled WGS sequence"/>
</dbReference>
<organism evidence="1 2">
    <name type="scientific">Cohnella thailandensis</name>
    <dbReference type="NCBI Taxonomy" id="557557"/>
    <lineage>
        <taxon>Bacteria</taxon>
        <taxon>Bacillati</taxon>
        <taxon>Bacillota</taxon>
        <taxon>Bacilli</taxon>
        <taxon>Bacillales</taxon>
        <taxon>Paenibacillaceae</taxon>
        <taxon>Cohnella</taxon>
    </lineage>
</organism>
<gene>
    <name evidence="1" type="ORF">H7B67_27105</name>
</gene>
<evidence type="ECO:0000313" key="2">
    <source>
        <dbReference type="Proteomes" id="UP000535838"/>
    </source>
</evidence>
<sequence length="848" mass="94002">MKKIISIAVAIVLVFGSGLYLYSKYKPLPALSQSELPDLRDTPPKAAGNDSFSKPAVALEGMEGIVANGQLSLYYDPATMAIAVRDKEGRVWRSTPEKLGDDELANASVRDQMSSQLIISYSDNTGQEAFKTSNADSVMLGQAVAEPLENGLRVTYTLGKASSEIDSLPKKISAERYQALILDKVGDKYKRYLTPAYVNDNNKDVYERNDTKLTAIALKKVVESFQEAGYTAEDLAKDDEENGGSGSSEKQVFTIPVEYTLAGDQFIARIVSAGIQYPKSYPLTDIALLPYFGAAGLQDEGYLFVPDGSGSLIYLNNGKQRYEPFNQPVYGDDGGTWNGENDDDPTIEPIRMPVYGLAKKDSGFVAIIDQGAAVASVHAEVSRTRSSYNSVYPSFQLIGMEKINLSVTSQASETKTKEIRVFQQRPVYSDFSVRYAFLSGDKAGYTGMAEYYRDYLLSNGMLTKKADSQEEMPFYLELVGGIPKRKSILGVPYKAVVPLTTFDQAQTIIGSLKEQGISNQKVRLSGWFNGGYSHKVADKIKVDGSLGGSSGYKDLISYAEQEGIELFPDVSFTHLYTTSGEYTEAKAVSRYINRESAWVWERTDWARPLSPRLVPNVVDDFLSAYKKYGETGISVRNIGHQLDGDYRRNNVVDRVQSEEINKDQLEKIGARLPNIMTDGGNAYVLKYAKDIVEAPMSNNGYNITDEAVPFYQIVLHGYVDYAGAPANLSREADVRKYVLKSLEYGSNLYFKWIYAENSKVKNTAFLNLYSVHYQTWMDKAAASYKTVSEALNVVKDKAIVGHEKLAENVYRTTYEGGRTITVNYNDYEVDVDGSRIPAEDFLVGGDNR</sequence>
<reference evidence="1 2" key="1">
    <citation type="submission" date="2020-08" db="EMBL/GenBank/DDBJ databases">
        <title>Cohnella phylogeny.</title>
        <authorList>
            <person name="Dunlap C."/>
        </authorList>
    </citation>
    <scope>NUCLEOTIDE SEQUENCE [LARGE SCALE GENOMIC DNA]</scope>
    <source>
        <strain evidence="1 2">DSM 25241</strain>
    </source>
</reference>
<dbReference type="InterPro" id="IPR043751">
    <property type="entry name" value="DUF5696"/>
</dbReference>